<comment type="caution">
    <text evidence="7">The sequence shown here is derived from an EMBL/GenBank/DDBJ whole genome shotgun (WGS) entry which is preliminary data.</text>
</comment>
<dbReference type="PANTHER" id="PTHR35807:SF1">
    <property type="entry name" value="TRANSCRIPTIONAL REGULATOR REDD"/>
    <property type="match status" value="1"/>
</dbReference>
<dbReference type="InterPro" id="IPR001867">
    <property type="entry name" value="OmpR/PhoB-type_DNA-bd"/>
</dbReference>
<reference evidence="7 8" key="1">
    <citation type="submission" date="2021-03" db="EMBL/GenBank/DDBJ databases">
        <title>Sequencing the genomes of 1000 actinobacteria strains.</title>
        <authorList>
            <person name="Klenk H.-P."/>
        </authorList>
    </citation>
    <scope>NUCLEOTIDE SEQUENCE [LARGE SCALE GENOMIC DNA]</scope>
    <source>
        <strain evidence="7 8">DSM 45516</strain>
    </source>
</reference>
<evidence type="ECO:0000256" key="3">
    <source>
        <dbReference type="ARBA" id="ARBA00023125"/>
    </source>
</evidence>
<evidence type="ECO:0000256" key="5">
    <source>
        <dbReference type="PROSITE-ProRule" id="PRU01091"/>
    </source>
</evidence>
<organism evidence="7 8">
    <name type="scientific">Nocardia goodfellowii</name>
    <dbReference type="NCBI Taxonomy" id="882446"/>
    <lineage>
        <taxon>Bacteria</taxon>
        <taxon>Bacillati</taxon>
        <taxon>Actinomycetota</taxon>
        <taxon>Actinomycetes</taxon>
        <taxon>Mycobacteriales</taxon>
        <taxon>Nocardiaceae</taxon>
        <taxon>Nocardia</taxon>
    </lineage>
</organism>
<protein>
    <submittedName>
        <fullName evidence="7">DNA-binding SARP family transcriptional activator</fullName>
    </submittedName>
</protein>
<keyword evidence="3 5" id="KW-0238">DNA-binding</keyword>
<dbReference type="Gene3D" id="1.25.40.10">
    <property type="entry name" value="Tetratricopeptide repeat domain"/>
    <property type="match status" value="1"/>
</dbReference>
<dbReference type="SUPFAM" id="SSF46894">
    <property type="entry name" value="C-terminal effector domain of the bipartite response regulators"/>
    <property type="match status" value="1"/>
</dbReference>
<dbReference type="InterPro" id="IPR051677">
    <property type="entry name" value="AfsR-DnrI-RedD_regulator"/>
</dbReference>
<dbReference type="InterPro" id="IPR005158">
    <property type="entry name" value="BTAD"/>
</dbReference>
<gene>
    <name evidence="7" type="ORF">BJ987_002566</name>
</gene>
<dbReference type="Pfam" id="PF03704">
    <property type="entry name" value="BTAD"/>
    <property type="match status" value="1"/>
</dbReference>
<dbReference type="CDD" id="cd15831">
    <property type="entry name" value="BTAD"/>
    <property type="match status" value="1"/>
</dbReference>
<feature type="domain" description="OmpR/PhoB-type" evidence="6">
    <location>
        <begin position="17"/>
        <end position="120"/>
    </location>
</feature>
<evidence type="ECO:0000259" key="6">
    <source>
        <dbReference type="PROSITE" id="PS51755"/>
    </source>
</evidence>
<dbReference type="SUPFAM" id="SSF48452">
    <property type="entry name" value="TPR-like"/>
    <property type="match status" value="1"/>
</dbReference>
<dbReference type="PROSITE" id="PS51755">
    <property type="entry name" value="OMPR_PHOB"/>
    <property type="match status" value="1"/>
</dbReference>
<evidence type="ECO:0000256" key="2">
    <source>
        <dbReference type="ARBA" id="ARBA00023015"/>
    </source>
</evidence>
<evidence type="ECO:0000313" key="8">
    <source>
        <dbReference type="Proteomes" id="UP001519325"/>
    </source>
</evidence>
<comment type="similarity">
    <text evidence="1">Belongs to the AfsR/DnrI/RedD regulatory family.</text>
</comment>
<dbReference type="InterPro" id="IPR011990">
    <property type="entry name" value="TPR-like_helical_dom_sf"/>
</dbReference>
<dbReference type="RefSeq" id="WP_209888673.1">
    <property type="nucleotide sequence ID" value="NZ_JAGGMR010000001.1"/>
</dbReference>
<keyword evidence="4" id="KW-0804">Transcription</keyword>
<dbReference type="InterPro" id="IPR036388">
    <property type="entry name" value="WH-like_DNA-bd_sf"/>
</dbReference>
<dbReference type="SMART" id="SM01043">
    <property type="entry name" value="BTAD"/>
    <property type="match status" value="1"/>
</dbReference>
<dbReference type="EMBL" id="JAGGMR010000001">
    <property type="protein sequence ID" value="MBP2189665.1"/>
    <property type="molecule type" value="Genomic_DNA"/>
</dbReference>
<keyword evidence="8" id="KW-1185">Reference proteome</keyword>
<name>A0ABS4QEU7_9NOCA</name>
<dbReference type="Gene3D" id="1.10.10.10">
    <property type="entry name" value="Winged helix-like DNA-binding domain superfamily/Winged helix DNA-binding domain"/>
    <property type="match status" value="1"/>
</dbReference>
<evidence type="ECO:0000313" key="7">
    <source>
        <dbReference type="EMBL" id="MBP2189665.1"/>
    </source>
</evidence>
<evidence type="ECO:0000256" key="1">
    <source>
        <dbReference type="ARBA" id="ARBA00005820"/>
    </source>
</evidence>
<dbReference type="Proteomes" id="UP001519325">
    <property type="component" value="Unassembled WGS sequence"/>
</dbReference>
<proteinExistence type="inferred from homology"/>
<evidence type="ECO:0000256" key="4">
    <source>
        <dbReference type="ARBA" id="ARBA00023163"/>
    </source>
</evidence>
<feature type="DNA-binding region" description="OmpR/PhoB-type" evidence="5">
    <location>
        <begin position="17"/>
        <end position="120"/>
    </location>
</feature>
<sequence>MTYEQCRTSNMPMGTHRGEPVSPYSYRVLGALEVRRFGRRVDVPKGNTLNVLAALLLNANAVVSSDTLIERIWGDDPPKTVKAILQNSISRLRSLSSPAHSSRAVPMPVVTEPHGYSIRVQDGTLDIHRFDHMVSAAEAARTEGRTGDAANLLYRALSSWKNNPLSDVTAAGLQRIEIRQLNERRVGVLDRWADLELDSGHSDKVIPELRAAIAAYPTAERLRYQLVRALADNQQLGEASQLLRETEIMLRERYGLEARPVLERWWRQLVIGASAEGVHWPQIVNT</sequence>
<keyword evidence="2" id="KW-0805">Transcription regulation</keyword>
<dbReference type="GO" id="GO:0003677">
    <property type="term" value="F:DNA binding"/>
    <property type="evidence" value="ECO:0007669"/>
    <property type="project" value="UniProtKB-KW"/>
</dbReference>
<dbReference type="PANTHER" id="PTHR35807">
    <property type="entry name" value="TRANSCRIPTIONAL REGULATOR REDD-RELATED"/>
    <property type="match status" value="1"/>
</dbReference>
<dbReference type="Pfam" id="PF00486">
    <property type="entry name" value="Trans_reg_C"/>
    <property type="match status" value="1"/>
</dbReference>
<accession>A0ABS4QEU7</accession>
<dbReference type="InterPro" id="IPR016032">
    <property type="entry name" value="Sig_transdc_resp-reg_C-effctor"/>
</dbReference>
<dbReference type="SMART" id="SM00862">
    <property type="entry name" value="Trans_reg_C"/>
    <property type="match status" value="1"/>
</dbReference>